<dbReference type="GO" id="GO:0006412">
    <property type="term" value="P:translation"/>
    <property type="evidence" value="ECO:0007669"/>
    <property type="project" value="UniProtKB-UniRule"/>
</dbReference>
<dbReference type="Proteomes" id="UP000054093">
    <property type="component" value="Unassembled WGS sequence"/>
</dbReference>
<evidence type="ECO:0000256" key="2">
    <source>
        <dbReference type="ARBA" id="ARBA00023274"/>
    </source>
</evidence>
<comment type="function">
    <text evidence="4">Forms an intersubunit bridge (bridge B4) with the 23S rRNA of the 50S subunit in the ribosome.</text>
</comment>
<accession>E7G508</accession>
<keyword evidence="4 6" id="KW-0699">rRNA-binding</keyword>
<comment type="similarity">
    <text evidence="4 5">Belongs to the universal ribosomal protein uS15 family.</text>
</comment>
<comment type="subunit">
    <text evidence="3 4">Part of the 30S ribosomal subunit. Forms a bridge to the 50S subunit in the 70S ribosome, contacting the 23S rRNA.</text>
</comment>
<dbReference type="Gene3D" id="6.10.250.3130">
    <property type="match status" value="1"/>
</dbReference>
<evidence type="ECO:0000313" key="8">
    <source>
        <dbReference type="Proteomes" id="UP000054093"/>
    </source>
</evidence>
<dbReference type="AlphaFoldDB" id="E7G508"/>
<evidence type="ECO:0000256" key="5">
    <source>
        <dbReference type="RuleBase" id="RU003919"/>
    </source>
</evidence>
<dbReference type="PANTHER" id="PTHR23321:SF26">
    <property type="entry name" value="SMALL RIBOSOMAL SUBUNIT PROTEIN US15M"/>
    <property type="match status" value="1"/>
</dbReference>
<organism evidence="7 8">
    <name type="scientific">Helicobacter suis HS5</name>
    <dbReference type="NCBI Taxonomy" id="710394"/>
    <lineage>
        <taxon>Bacteria</taxon>
        <taxon>Pseudomonadati</taxon>
        <taxon>Campylobacterota</taxon>
        <taxon>Epsilonproteobacteria</taxon>
        <taxon>Campylobacterales</taxon>
        <taxon>Helicobacteraceae</taxon>
        <taxon>Helicobacter</taxon>
    </lineage>
</organism>
<evidence type="ECO:0000256" key="6">
    <source>
        <dbReference type="RuleBase" id="RU004524"/>
    </source>
</evidence>
<dbReference type="CDD" id="cd00353">
    <property type="entry name" value="Ribosomal_S15p_S13e"/>
    <property type="match status" value="1"/>
</dbReference>
<proteinExistence type="inferred from homology"/>
<keyword evidence="2 4" id="KW-0687">Ribonucleoprotein</keyword>
<dbReference type="Gene3D" id="1.10.287.10">
    <property type="entry name" value="S15/NS1, RNA-binding"/>
    <property type="match status" value="1"/>
</dbReference>
<dbReference type="SUPFAM" id="SSF47060">
    <property type="entry name" value="S15/NS1 RNA-binding domain"/>
    <property type="match status" value="1"/>
</dbReference>
<sequence>MMGALFILKEKAVALSMEKKQEITKRFARQENDTGSCEVQIALLSQRIADLTTHLKSNPKDHSSRLGLLKMVGQRKSLLNYLKRTHHDRYTDLTSALGIKTR</sequence>
<keyword evidence="1 4" id="KW-0689">Ribosomal protein</keyword>
<comment type="function">
    <text evidence="4 6">One of the primary rRNA binding proteins, it binds directly to 16S rRNA where it helps nucleate assembly of the platform of the 30S subunit by binding and bridging several RNA helices of the 16S rRNA.</text>
</comment>
<dbReference type="GO" id="GO:0003735">
    <property type="term" value="F:structural constituent of ribosome"/>
    <property type="evidence" value="ECO:0007669"/>
    <property type="project" value="InterPro"/>
</dbReference>
<dbReference type="PANTHER" id="PTHR23321">
    <property type="entry name" value="RIBOSOMAL PROTEIN S15, BACTERIAL AND ORGANELLAR"/>
    <property type="match status" value="1"/>
</dbReference>
<dbReference type="NCBIfam" id="TIGR00952">
    <property type="entry name" value="S15_bact"/>
    <property type="match status" value="1"/>
</dbReference>
<dbReference type="HAMAP" id="MF_01343_B">
    <property type="entry name" value="Ribosomal_uS15_B"/>
    <property type="match status" value="1"/>
</dbReference>
<evidence type="ECO:0000256" key="4">
    <source>
        <dbReference type="HAMAP-Rule" id="MF_01343"/>
    </source>
</evidence>
<dbReference type="Pfam" id="PF00312">
    <property type="entry name" value="Ribosomal_S15"/>
    <property type="match status" value="1"/>
</dbReference>
<dbReference type="GO" id="GO:0022627">
    <property type="term" value="C:cytosolic small ribosomal subunit"/>
    <property type="evidence" value="ECO:0007669"/>
    <property type="project" value="TreeGrafter"/>
</dbReference>
<protein>
    <recommendedName>
        <fullName evidence="4">Small ribosomal subunit protein uS15</fullName>
    </recommendedName>
</protein>
<evidence type="ECO:0000256" key="3">
    <source>
        <dbReference type="ARBA" id="ARBA00064542"/>
    </source>
</evidence>
<dbReference type="PROSITE" id="PS00362">
    <property type="entry name" value="RIBOSOMAL_S15"/>
    <property type="match status" value="1"/>
</dbReference>
<name>E7G508_9HELI</name>
<dbReference type="FunFam" id="1.10.287.10:FF:000002">
    <property type="entry name" value="30S ribosomal protein S15"/>
    <property type="match status" value="1"/>
</dbReference>
<gene>
    <name evidence="4 7" type="primary">rpsO</name>
    <name evidence="7" type="ORF">HSUHS5_1086</name>
</gene>
<dbReference type="InterPro" id="IPR009068">
    <property type="entry name" value="uS15_NS1_RNA-bd_sf"/>
</dbReference>
<dbReference type="InterPro" id="IPR000589">
    <property type="entry name" value="Ribosomal_uS15"/>
</dbReference>
<evidence type="ECO:0000313" key="7">
    <source>
        <dbReference type="EMBL" id="EFX41544.1"/>
    </source>
</evidence>
<comment type="caution">
    <text evidence="7">The sequence shown here is derived from an EMBL/GenBank/DDBJ whole genome shotgun (WGS) entry which is preliminary data.</text>
</comment>
<evidence type="ECO:0000256" key="1">
    <source>
        <dbReference type="ARBA" id="ARBA00022980"/>
    </source>
</evidence>
<dbReference type="SMART" id="SM01387">
    <property type="entry name" value="Ribosomal_S15"/>
    <property type="match status" value="1"/>
</dbReference>
<dbReference type="GO" id="GO:0019843">
    <property type="term" value="F:rRNA binding"/>
    <property type="evidence" value="ECO:0007669"/>
    <property type="project" value="UniProtKB-UniRule"/>
</dbReference>
<dbReference type="InterPro" id="IPR005290">
    <property type="entry name" value="Ribosomal_uS15_bac-type"/>
</dbReference>
<keyword evidence="4 6" id="KW-0694">RNA-binding</keyword>
<reference evidence="7 8" key="1">
    <citation type="journal article" date="2011" name="Vet. Res.">
        <title>Genome sequence of Helicobacter suis supports its role in gastric pathology.</title>
        <authorList>
            <person name="Vermoote M."/>
            <person name="Vandekerckhove T.T."/>
            <person name="Flahou B."/>
            <person name="Pasmans F."/>
            <person name="Smet A."/>
            <person name="De Groote D."/>
            <person name="Van Criekinge W."/>
            <person name="Ducatelle R."/>
            <person name="Haesebrouck F."/>
        </authorList>
    </citation>
    <scope>NUCLEOTIDE SEQUENCE [LARGE SCALE GENOMIC DNA]</scope>
    <source>
        <strain evidence="7 8">HS5</strain>
    </source>
</reference>
<dbReference type="EMBL" id="ADHO01000227">
    <property type="protein sequence ID" value="EFX41544.1"/>
    <property type="molecule type" value="Genomic_DNA"/>
</dbReference>